<dbReference type="InterPro" id="IPR000719">
    <property type="entry name" value="Prot_kinase_dom"/>
</dbReference>
<dbReference type="PANTHER" id="PTHR44329:SF288">
    <property type="entry name" value="MITOGEN-ACTIVATED PROTEIN KINASE KINASE KINASE 20"/>
    <property type="match status" value="1"/>
</dbReference>
<dbReference type="GO" id="GO:0008270">
    <property type="term" value="F:zinc ion binding"/>
    <property type="evidence" value="ECO:0007669"/>
    <property type="project" value="UniProtKB-KW"/>
</dbReference>
<evidence type="ECO:0000259" key="8">
    <source>
        <dbReference type="PROSITE" id="PS50011"/>
    </source>
</evidence>
<dbReference type="InterPro" id="IPR008271">
    <property type="entry name" value="Ser/Thr_kinase_AS"/>
</dbReference>
<dbReference type="SUPFAM" id="SSF57850">
    <property type="entry name" value="RING/U-box"/>
    <property type="match status" value="1"/>
</dbReference>
<proteinExistence type="predicted"/>
<dbReference type="Gene3D" id="1.10.510.10">
    <property type="entry name" value="Transferase(Phosphotransferase) domain 1"/>
    <property type="match status" value="1"/>
</dbReference>
<feature type="domain" description="Protein kinase" evidence="8">
    <location>
        <begin position="83"/>
        <end position="329"/>
    </location>
</feature>
<evidence type="ECO:0000256" key="6">
    <source>
        <dbReference type="SAM" id="MobiDB-lite"/>
    </source>
</evidence>
<keyword evidence="4" id="KW-0067">ATP-binding</keyword>
<dbReference type="PROSITE" id="PS50011">
    <property type="entry name" value="PROTEIN_KINASE_DOM"/>
    <property type="match status" value="1"/>
</dbReference>
<keyword evidence="11" id="KW-1185">Reference proteome</keyword>
<dbReference type="Pfam" id="PF00069">
    <property type="entry name" value="Pkinase"/>
    <property type="match status" value="1"/>
</dbReference>
<evidence type="ECO:0000256" key="5">
    <source>
        <dbReference type="PROSITE-ProRule" id="PRU00175"/>
    </source>
</evidence>
<dbReference type="Gene3D" id="3.30.200.20">
    <property type="entry name" value="Phosphorylase Kinase, domain 1"/>
    <property type="match status" value="1"/>
</dbReference>
<keyword evidence="7" id="KW-0472">Membrane</keyword>
<keyword evidence="3" id="KW-0418">Kinase</keyword>
<feature type="transmembrane region" description="Helical" evidence="7">
    <location>
        <begin position="480"/>
        <end position="499"/>
    </location>
</feature>
<evidence type="ECO:0000256" key="2">
    <source>
        <dbReference type="ARBA" id="ARBA00022741"/>
    </source>
</evidence>
<name>A0A9Q0RGY8_ANAIG</name>
<dbReference type="SUPFAM" id="SSF56112">
    <property type="entry name" value="Protein kinase-like (PK-like)"/>
    <property type="match status" value="1"/>
</dbReference>
<feature type="region of interest" description="Disordered" evidence="6">
    <location>
        <begin position="330"/>
        <end position="358"/>
    </location>
</feature>
<feature type="domain" description="RING-type" evidence="9">
    <location>
        <begin position="6"/>
        <end position="44"/>
    </location>
</feature>
<evidence type="ECO:0000256" key="1">
    <source>
        <dbReference type="ARBA" id="ARBA00022679"/>
    </source>
</evidence>
<dbReference type="Proteomes" id="UP001149090">
    <property type="component" value="Unassembled WGS sequence"/>
</dbReference>
<dbReference type="AlphaFoldDB" id="A0A9Q0RGY8"/>
<comment type="caution">
    <text evidence="10">The sequence shown here is derived from an EMBL/GenBank/DDBJ whole genome shotgun (WGS) entry which is preliminary data.</text>
</comment>
<evidence type="ECO:0000313" key="10">
    <source>
        <dbReference type="EMBL" id="KAJ5079614.1"/>
    </source>
</evidence>
<accession>A0A9Q0RGY8</accession>
<feature type="transmembrane region" description="Helical" evidence="7">
    <location>
        <begin position="455"/>
        <end position="474"/>
    </location>
</feature>
<dbReference type="SMART" id="SM00220">
    <property type="entry name" value="S_TKc"/>
    <property type="match status" value="1"/>
</dbReference>
<dbReference type="GO" id="GO:0005524">
    <property type="term" value="F:ATP binding"/>
    <property type="evidence" value="ECO:0007669"/>
    <property type="project" value="UniProtKB-KW"/>
</dbReference>
<evidence type="ECO:0000256" key="4">
    <source>
        <dbReference type="ARBA" id="ARBA00022840"/>
    </source>
</evidence>
<organism evidence="10 11">
    <name type="scientific">Anaeramoeba ignava</name>
    <name type="common">Anaerobic marine amoeba</name>
    <dbReference type="NCBI Taxonomy" id="1746090"/>
    <lineage>
        <taxon>Eukaryota</taxon>
        <taxon>Metamonada</taxon>
        <taxon>Anaeramoebidae</taxon>
        <taxon>Anaeramoeba</taxon>
    </lineage>
</organism>
<gene>
    <name evidence="10" type="ORF">M0811_14392</name>
</gene>
<sequence length="510" mass="59853">MDTFACPICFETYSQEIKPMIVCQEGHSICELCLKGIDSCPFCRTTLDNFNPIRNRDLLKAAEEIQKQPNTQNAPIIPLSQLDIAKEAFAFGGSADIFKAKWGNTQVVVKKLRFQSDEKQQKQFQNELNLAVKLNHQNTIKVYGMVQFENQFGIVMEFAEQGNLAQKIPNLTYEEQINYSLQIIQGIKYLHHNLIIHRDLKPENILISNNQPKITDFGISKVHDHTMKNTTAAFSFGYSAPELYQQGSAYDTSCDIFSLSMILYEIFAKKKGFENGNLMMIAMKMMQGERPEFPNDFPKDLAEVIKKGWKQNPKERCSLDEFTQCLERMKPENTNQRYKHRHKKSHKSKSNQNPNQFSQQFSNLNINKVDIEKELKILGDEFNKSDYKKETKKGATLLHYFAQKKPINKDLFNHFIKSGVDWNKKDIYFLCYNLFSLNFSFFFEFVFIFIFEFVFIFRIILVIYLINFILIIEFDIEFDFLHYFSFSIHLSYIIFYFPLTINYDIISNIF</sequence>
<keyword evidence="5" id="KW-0862">Zinc</keyword>
<evidence type="ECO:0000256" key="7">
    <source>
        <dbReference type="SAM" id="Phobius"/>
    </source>
</evidence>
<dbReference type="InterPro" id="IPR001841">
    <property type="entry name" value="Znf_RING"/>
</dbReference>
<protein>
    <submittedName>
        <fullName evidence="10">Palmitoyltransferase</fullName>
    </submittedName>
</protein>
<dbReference type="PROSITE" id="PS00108">
    <property type="entry name" value="PROTEIN_KINASE_ST"/>
    <property type="match status" value="1"/>
</dbReference>
<keyword evidence="5" id="KW-0479">Metal-binding</keyword>
<dbReference type="InterPro" id="IPR013083">
    <property type="entry name" value="Znf_RING/FYVE/PHD"/>
</dbReference>
<keyword evidence="5" id="KW-0863">Zinc-finger</keyword>
<keyword evidence="2" id="KW-0547">Nucleotide-binding</keyword>
<dbReference type="EMBL" id="JAPDFW010000025">
    <property type="protein sequence ID" value="KAJ5079614.1"/>
    <property type="molecule type" value="Genomic_DNA"/>
</dbReference>
<dbReference type="InterPro" id="IPR051681">
    <property type="entry name" value="Ser/Thr_Kinases-Pseudokinases"/>
</dbReference>
<evidence type="ECO:0000256" key="3">
    <source>
        <dbReference type="ARBA" id="ARBA00022777"/>
    </source>
</evidence>
<reference evidence="10" key="1">
    <citation type="submission" date="2022-10" db="EMBL/GenBank/DDBJ databases">
        <title>Novel sulphate-reducing endosymbionts in the free-living metamonad Anaeramoeba.</title>
        <authorList>
            <person name="Jerlstrom-Hultqvist J."/>
            <person name="Cepicka I."/>
            <person name="Gallot-Lavallee L."/>
            <person name="Salas-Leiva D."/>
            <person name="Curtis B.A."/>
            <person name="Zahonova K."/>
            <person name="Pipaliya S."/>
            <person name="Dacks J."/>
            <person name="Roger A.J."/>
        </authorList>
    </citation>
    <scope>NUCLEOTIDE SEQUENCE</scope>
    <source>
        <strain evidence="10">BMAN</strain>
    </source>
</reference>
<dbReference type="GO" id="GO:0004674">
    <property type="term" value="F:protein serine/threonine kinase activity"/>
    <property type="evidence" value="ECO:0007669"/>
    <property type="project" value="TreeGrafter"/>
</dbReference>
<keyword evidence="1" id="KW-0808">Transferase</keyword>
<dbReference type="OrthoDB" id="635774at2759"/>
<evidence type="ECO:0000259" key="9">
    <source>
        <dbReference type="PROSITE" id="PS50089"/>
    </source>
</evidence>
<evidence type="ECO:0000313" key="11">
    <source>
        <dbReference type="Proteomes" id="UP001149090"/>
    </source>
</evidence>
<keyword evidence="7" id="KW-1133">Transmembrane helix</keyword>
<keyword evidence="7" id="KW-0812">Transmembrane</keyword>
<dbReference type="InterPro" id="IPR011009">
    <property type="entry name" value="Kinase-like_dom_sf"/>
</dbReference>
<dbReference type="PANTHER" id="PTHR44329">
    <property type="entry name" value="SERINE/THREONINE-PROTEIN KINASE TNNI3K-RELATED"/>
    <property type="match status" value="1"/>
</dbReference>
<dbReference type="PROSITE" id="PS50089">
    <property type="entry name" value="ZF_RING_2"/>
    <property type="match status" value="1"/>
</dbReference>
<feature type="compositionally biased region" description="Basic residues" evidence="6">
    <location>
        <begin position="337"/>
        <end position="349"/>
    </location>
</feature>
<dbReference type="Gene3D" id="3.30.40.10">
    <property type="entry name" value="Zinc/RING finger domain, C3HC4 (zinc finger)"/>
    <property type="match status" value="1"/>
</dbReference>